<name>A0A368NYA6_AGRVI</name>
<proteinExistence type="predicted"/>
<accession>A0A368NYA6</accession>
<dbReference type="Proteomes" id="UP000436911">
    <property type="component" value="Unassembled WGS sequence"/>
</dbReference>
<protein>
    <submittedName>
        <fullName evidence="1">Uncharacterized protein</fullName>
    </submittedName>
</protein>
<dbReference type="AlphaFoldDB" id="A0A368NYA6"/>
<organism evidence="1 2">
    <name type="scientific">Agrobacterium vitis</name>
    <name type="common">Rhizobium vitis</name>
    <dbReference type="NCBI Taxonomy" id="373"/>
    <lineage>
        <taxon>Bacteria</taxon>
        <taxon>Pseudomonadati</taxon>
        <taxon>Pseudomonadota</taxon>
        <taxon>Alphaproteobacteria</taxon>
        <taxon>Hyphomicrobiales</taxon>
        <taxon>Rhizobiaceae</taxon>
        <taxon>Rhizobium/Agrobacterium group</taxon>
        <taxon>Agrobacterium</taxon>
    </lineage>
</organism>
<sequence>MTSRCCHEITWPFCLVFNWKICHSLTNRHMVGSLALAWPAPNLPDLPQHGLERRQRDFCLRSLSWSDPFRAGCWGTASAT</sequence>
<evidence type="ECO:0000313" key="1">
    <source>
        <dbReference type="EMBL" id="KAA3532021.1"/>
    </source>
</evidence>
<gene>
    <name evidence="1" type="ORF">DXT89_01235</name>
</gene>
<evidence type="ECO:0000313" key="2">
    <source>
        <dbReference type="Proteomes" id="UP000436911"/>
    </source>
</evidence>
<reference evidence="1 2" key="1">
    <citation type="submission" date="2018-08" db="EMBL/GenBank/DDBJ databases">
        <title>Genome sequencing of Agrobacterium vitis strain ICMP 10754.</title>
        <authorList>
            <person name="Visnovsky S.B."/>
            <person name="Pitman A.R."/>
        </authorList>
    </citation>
    <scope>NUCLEOTIDE SEQUENCE [LARGE SCALE GENOMIC DNA]</scope>
    <source>
        <strain evidence="1 2">ICMP 10754</strain>
    </source>
</reference>
<comment type="caution">
    <text evidence="1">The sequence shown here is derived from an EMBL/GenBank/DDBJ whole genome shotgun (WGS) entry which is preliminary data.</text>
</comment>
<dbReference type="EMBL" id="QUSG01000001">
    <property type="protein sequence ID" value="KAA3532021.1"/>
    <property type="molecule type" value="Genomic_DNA"/>
</dbReference>